<keyword evidence="1" id="KW-0004">4Fe-4S</keyword>
<evidence type="ECO:0000256" key="1">
    <source>
        <dbReference type="HAMAP-Rule" id="MF_02233"/>
    </source>
</evidence>
<dbReference type="GO" id="GO:0046872">
    <property type="term" value="F:metal ion binding"/>
    <property type="evidence" value="ECO:0007669"/>
    <property type="project" value="UniProtKB-KW"/>
</dbReference>
<reference evidence="2" key="1">
    <citation type="submission" date="2008-01" db="EMBL/GenBank/DDBJ databases">
        <title>Complete sequence of chromosome of Caulobacter sp. K31.</title>
        <authorList>
            <consortium name="US DOE Joint Genome Institute"/>
            <person name="Copeland A."/>
            <person name="Lucas S."/>
            <person name="Lapidus A."/>
            <person name="Barry K."/>
            <person name="Glavina del Rio T."/>
            <person name="Dalin E."/>
            <person name="Tice H."/>
            <person name="Pitluck S."/>
            <person name="Bruce D."/>
            <person name="Goodwin L."/>
            <person name="Thompson L.S."/>
            <person name="Brettin T."/>
            <person name="Detter J.C."/>
            <person name="Han C."/>
            <person name="Schmutz J."/>
            <person name="Larimer F."/>
            <person name="Land M."/>
            <person name="Hauser L."/>
            <person name="Kyrpides N."/>
            <person name="Kim E."/>
            <person name="Stephens C."/>
            <person name="Richardson P."/>
        </authorList>
    </citation>
    <scope>NUCLEOTIDE SEQUENCE [LARGE SCALE GENOMIC DNA]</scope>
    <source>
        <strain evidence="2">K31</strain>
    </source>
</reference>
<dbReference type="GO" id="GO:0006744">
    <property type="term" value="P:ubiquinone biosynthetic process"/>
    <property type="evidence" value="ECO:0007669"/>
    <property type="project" value="UniProtKB-UniRule"/>
</dbReference>
<dbReference type="HAMAP" id="MF_02233">
    <property type="entry name" value="UbiV"/>
    <property type="match status" value="1"/>
</dbReference>
<feature type="binding site" evidence="1">
    <location>
        <position position="178"/>
    </location>
    <ligand>
        <name>[4Fe-4S] cluster</name>
        <dbReference type="ChEBI" id="CHEBI:49883"/>
    </ligand>
</feature>
<keyword evidence="1" id="KW-0408">Iron</keyword>
<dbReference type="HOGENOM" id="CLU_056172_0_0_5"/>
<dbReference type="EMBL" id="CP000927">
    <property type="protein sequence ID" value="ABZ72133.1"/>
    <property type="molecule type" value="Genomic_DNA"/>
</dbReference>
<dbReference type="NCBIfam" id="NF011991">
    <property type="entry name" value="PRK15447.1"/>
    <property type="match status" value="1"/>
</dbReference>
<dbReference type="PANTHER" id="PTHR30217">
    <property type="entry name" value="PEPTIDASE U32 FAMILY"/>
    <property type="match status" value="1"/>
</dbReference>
<dbReference type="AlphaFoldDB" id="B0T0Q4"/>
<comment type="function">
    <text evidence="1">Required for O(2)-independent ubiquinone (coenzyme Q) biosynthesis. Together with UbiU, is essential for the C6-hydroxylation reaction in the oxygen-independent ubiquinone biosynthesis pathway.</text>
</comment>
<gene>
    <name evidence="1" type="primary">ubiV</name>
    <name evidence="2" type="ordered locus">Caul_3006</name>
</gene>
<organism evidence="2">
    <name type="scientific">Caulobacter sp. (strain K31)</name>
    <dbReference type="NCBI Taxonomy" id="366602"/>
    <lineage>
        <taxon>Bacteria</taxon>
        <taxon>Pseudomonadati</taxon>
        <taxon>Pseudomonadota</taxon>
        <taxon>Alphaproteobacteria</taxon>
        <taxon>Caulobacterales</taxon>
        <taxon>Caulobacteraceae</taxon>
        <taxon>Caulobacter</taxon>
    </lineage>
</organism>
<dbReference type="InterPro" id="IPR051454">
    <property type="entry name" value="RNA/ubiquinone_mod_enzymes"/>
</dbReference>
<comment type="pathway">
    <text evidence="1">Cofactor biosynthesis; ubiquinone biosynthesis.</text>
</comment>
<dbReference type="InterPro" id="IPR043693">
    <property type="entry name" value="UbiV"/>
</dbReference>
<dbReference type="PANTHER" id="PTHR30217:SF11">
    <property type="entry name" value="UBIQUINONE BIOSYNTHESIS PROTEIN UBIV"/>
    <property type="match status" value="1"/>
</dbReference>
<name>B0T0Q4_CAUSK</name>
<dbReference type="GO" id="GO:0051539">
    <property type="term" value="F:4 iron, 4 sulfur cluster binding"/>
    <property type="evidence" value="ECO:0007669"/>
    <property type="project" value="UniProtKB-UniRule"/>
</dbReference>
<comment type="subunit">
    <text evidence="1">Forms a heterodimer with UbiU.</text>
</comment>
<protein>
    <recommendedName>
        <fullName evidence="1">Ubiquinone biosynthesis protein UbiV</fullName>
    </recommendedName>
</protein>
<feature type="binding site" evidence="1">
    <location>
        <position position="45"/>
    </location>
    <ligand>
        <name>[4Fe-4S] cluster</name>
        <dbReference type="ChEBI" id="CHEBI:49883"/>
    </ligand>
</feature>
<keyword evidence="1" id="KW-0831">Ubiquinone biosynthesis</keyword>
<dbReference type="eggNOG" id="COG0826">
    <property type="taxonomic scope" value="Bacteria"/>
</dbReference>
<dbReference type="KEGG" id="cak:Caul_3006"/>
<dbReference type="MEROPS" id="U32.A01"/>
<comment type="similarity">
    <text evidence="1">Belongs to the peptidase U32 family. UbiV subfamily.</text>
</comment>
<dbReference type="UniPathway" id="UPA00232"/>
<dbReference type="STRING" id="366602.Caul_3006"/>
<feature type="binding site" evidence="1">
    <location>
        <position position="191"/>
    </location>
    <ligand>
        <name>[4Fe-4S] cluster</name>
        <dbReference type="ChEBI" id="CHEBI:49883"/>
    </ligand>
</feature>
<accession>B0T0Q4</accession>
<dbReference type="Pfam" id="PF01136">
    <property type="entry name" value="Peptidase_U32"/>
    <property type="match status" value="1"/>
</dbReference>
<dbReference type="InterPro" id="IPR001539">
    <property type="entry name" value="Peptidase_U32"/>
</dbReference>
<sequence precursor="true">MSAPRLELAVGPLLFNWSPDRVAAFYDQIAADPAIDRVYLGEVVCGKRGPLLAQTLAQAAIGLEAAGKTVVWSTLALPALPRDRQAIAALAADPGLIEVNDLSALAHRPLGAPFVAGPMLNIYNEAAAGELIARGCVRLCANVELSLPTLAALSARCPGLEIELFAFGRLPLALSGRCYHARHHGLHKDNCQFVCDRDLDGLAVETLDAVGFLAVNGVQTLSHGVQVADNPLAELRAAGVTCLRLSPHSGDMGKVIGGFRAYADGELTPADLATAILAADPPGPLVNGYLQGQAGARWTARS</sequence>
<dbReference type="OrthoDB" id="8523349at2"/>
<keyword evidence="1" id="KW-0479">Metal-binding</keyword>
<proteinExistence type="inferred from homology"/>
<feature type="binding site" evidence="1">
    <location>
        <position position="195"/>
    </location>
    <ligand>
        <name>[4Fe-4S] cluster</name>
        <dbReference type="ChEBI" id="CHEBI:49883"/>
    </ligand>
</feature>
<evidence type="ECO:0000313" key="2">
    <source>
        <dbReference type="EMBL" id="ABZ72133.1"/>
    </source>
</evidence>
<comment type="cofactor">
    <cofactor evidence="1">
        <name>[4Fe-4S] cluster</name>
        <dbReference type="ChEBI" id="CHEBI:49883"/>
    </cofactor>
</comment>
<keyword evidence="1" id="KW-0411">Iron-sulfur</keyword>